<proteinExistence type="predicted"/>
<reference evidence="1" key="1">
    <citation type="journal article" date="2014" name="Front. Microbiol.">
        <title>High frequency of phylogenetically diverse reductive dehalogenase-homologous genes in deep subseafloor sedimentary metagenomes.</title>
        <authorList>
            <person name="Kawai M."/>
            <person name="Futagami T."/>
            <person name="Toyoda A."/>
            <person name="Takaki Y."/>
            <person name="Nishi S."/>
            <person name="Hori S."/>
            <person name="Arai W."/>
            <person name="Tsubouchi T."/>
            <person name="Morono Y."/>
            <person name="Uchiyama I."/>
            <person name="Ito T."/>
            <person name="Fujiyama A."/>
            <person name="Inagaki F."/>
            <person name="Takami H."/>
        </authorList>
    </citation>
    <scope>NUCLEOTIDE SEQUENCE</scope>
    <source>
        <strain evidence="1">Expedition CK06-06</strain>
    </source>
</reference>
<feature type="non-terminal residue" evidence="1">
    <location>
        <position position="1"/>
    </location>
</feature>
<dbReference type="EMBL" id="BARW01014498">
    <property type="protein sequence ID" value="GAI76432.1"/>
    <property type="molecule type" value="Genomic_DNA"/>
</dbReference>
<sequence length="164" mass="18923">SLKRLVDTYYTLLDKINECKRKEDFDSMLMHCQLSISLLEPLINETKREFGTFDIKSIPAIEVSSIFHAIYGEEGQLLNLKEVVEYFPELEPWKKTIEEAFVIKGLASKIYQYVKANEGCLQKELKKALGVEDGRLVSRVVYYMALVGKLERKKLGNTYSLFAK</sequence>
<dbReference type="AlphaFoldDB" id="X1R6S3"/>
<name>X1R6S3_9ZZZZ</name>
<evidence type="ECO:0000313" key="1">
    <source>
        <dbReference type="EMBL" id="GAI76432.1"/>
    </source>
</evidence>
<comment type="caution">
    <text evidence="1">The sequence shown here is derived from an EMBL/GenBank/DDBJ whole genome shotgun (WGS) entry which is preliminary data.</text>
</comment>
<gene>
    <name evidence="1" type="ORF">S12H4_25679</name>
</gene>
<accession>X1R6S3</accession>
<organism evidence="1">
    <name type="scientific">marine sediment metagenome</name>
    <dbReference type="NCBI Taxonomy" id="412755"/>
    <lineage>
        <taxon>unclassified sequences</taxon>
        <taxon>metagenomes</taxon>
        <taxon>ecological metagenomes</taxon>
    </lineage>
</organism>
<protein>
    <submittedName>
        <fullName evidence="1">Uncharacterized protein</fullName>
    </submittedName>
</protein>